<dbReference type="GeneID" id="755450"/>
<dbReference type="GO" id="GO:0030659">
    <property type="term" value="C:cytoplasmic vesicle membrane"/>
    <property type="evidence" value="ECO:0007669"/>
    <property type="project" value="UniProtKB-SubCell"/>
</dbReference>
<feature type="transmembrane region" description="Helical" evidence="10">
    <location>
        <begin position="292"/>
        <end position="315"/>
    </location>
</feature>
<keyword evidence="3" id="KW-0813">Transport</keyword>
<dbReference type="AlphaFoldDB" id="A0A7M7N6K8"/>
<feature type="domain" description="Death" evidence="11">
    <location>
        <begin position="459"/>
        <end position="543"/>
    </location>
</feature>
<feature type="transmembrane region" description="Helical" evidence="10">
    <location>
        <begin position="202"/>
        <end position="223"/>
    </location>
</feature>
<dbReference type="Proteomes" id="UP000007110">
    <property type="component" value="Unassembled WGS sequence"/>
</dbReference>
<dbReference type="GO" id="GO:0003333">
    <property type="term" value="P:amino acid transmembrane transport"/>
    <property type="evidence" value="ECO:0000318"/>
    <property type="project" value="GO_Central"/>
</dbReference>
<keyword evidence="6 10" id="KW-1133">Transmembrane helix</keyword>
<dbReference type="SUPFAM" id="SSF47986">
    <property type="entry name" value="DEATH domain"/>
    <property type="match status" value="1"/>
</dbReference>
<feature type="transmembrane region" description="Helical" evidence="10">
    <location>
        <begin position="235"/>
        <end position="251"/>
    </location>
</feature>
<evidence type="ECO:0000256" key="3">
    <source>
        <dbReference type="ARBA" id="ARBA00022448"/>
    </source>
</evidence>
<feature type="transmembrane region" description="Helical" evidence="10">
    <location>
        <begin position="257"/>
        <end position="280"/>
    </location>
</feature>
<dbReference type="GO" id="GO:0005774">
    <property type="term" value="C:vacuolar membrane"/>
    <property type="evidence" value="ECO:0000318"/>
    <property type="project" value="GO_Central"/>
</dbReference>
<evidence type="ECO:0000256" key="2">
    <source>
        <dbReference type="ARBA" id="ARBA00008066"/>
    </source>
</evidence>
<evidence type="ECO:0000256" key="8">
    <source>
        <dbReference type="ARBA" id="ARBA00023329"/>
    </source>
</evidence>
<evidence type="ECO:0000256" key="4">
    <source>
        <dbReference type="ARBA" id="ARBA00022692"/>
    </source>
</evidence>
<dbReference type="Gene3D" id="1.10.533.10">
    <property type="entry name" value="Death Domain, Fas"/>
    <property type="match status" value="1"/>
</dbReference>
<feature type="region of interest" description="Disordered" evidence="9">
    <location>
        <begin position="44"/>
        <end position="91"/>
    </location>
</feature>
<evidence type="ECO:0000313" key="13">
    <source>
        <dbReference type="Proteomes" id="UP000007110"/>
    </source>
</evidence>
<reference evidence="12" key="2">
    <citation type="submission" date="2021-01" db="UniProtKB">
        <authorList>
            <consortium name="EnsemblMetazoa"/>
        </authorList>
    </citation>
    <scope>IDENTIFICATION</scope>
</reference>
<dbReference type="KEGG" id="spu:755450"/>
<evidence type="ECO:0000256" key="5">
    <source>
        <dbReference type="ARBA" id="ARBA00022775"/>
    </source>
</evidence>
<reference evidence="13" key="1">
    <citation type="submission" date="2015-02" db="EMBL/GenBank/DDBJ databases">
        <title>Genome sequencing for Strongylocentrotus purpuratus.</title>
        <authorList>
            <person name="Murali S."/>
            <person name="Liu Y."/>
            <person name="Vee V."/>
            <person name="English A."/>
            <person name="Wang M."/>
            <person name="Skinner E."/>
            <person name="Han Y."/>
            <person name="Muzny D.M."/>
            <person name="Worley K.C."/>
            <person name="Gibbs R.A."/>
        </authorList>
    </citation>
    <scope>NUCLEOTIDE SEQUENCE</scope>
</reference>
<accession>A0A7M7N6K8</accession>
<evidence type="ECO:0000259" key="11">
    <source>
        <dbReference type="PROSITE" id="PS50017"/>
    </source>
</evidence>
<comment type="subcellular location">
    <subcellularLocation>
        <location evidence="1">Cytoplasmic vesicle membrane</location>
        <topology evidence="1">Multi-pass membrane protein</topology>
    </subcellularLocation>
</comment>
<dbReference type="GO" id="GO:0007165">
    <property type="term" value="P:signal transduction"/>
    <property type="evidence" value="ECO:0007669"/>
    <property type="project" value="InterPro"/>
</dbReference>
<dbReference type="InterPro" id="IPR000488">
    <property type="entry name" value="Death_dom"/>
</dbReference>
<dbReference type="RefSeq" id="XP_030832023.1">
    <property type="nucleotide sequence ID" value="XM_030976163.1"/>
</dbReference>
<dbReference type="OrthoDB" id="6021076at2759"/>
<proteinExistence type="inferred from homology"/>
<evidence type="ECO:0000313" key="12">
    <source>
        <dbReference type="EnsemblMetazoa" id="XP_030832023"/>
    </source>
</evidence>
<evidence type="ECO:0000256" key="1">
    <source>
        <dbReference type="ARBA" id="ARBA00004439"/>
    </source>
</evidence>
<keyword evidence="7 10" id="KW-0472">Membrane</keyword>
<keyword evidence="13" id="KW-1185">Reference proteome</keyword>
<evidence type="ECO:0000256" key="10">
    <source>
        <dbReference type="SAM" id="Phobius"/>
    </source>
</evidence>
<feature type="transmembrane region" description="Helical" evidence="10">
    <location>
        <begin position="376"/>
        <end position="399"/>
    </location>
</feature>
<dbReference type="PANTHER" id="PTHR22950:SF689">
    <property type="entry name" value="VESICULAR INHIBITORY AMINO ACID TRANSPORTER"/>
    <property type="match status" value="1"/>
</dbReference>
<evidence type="ECO:0000256" key="7">
    <source>
        <dbReference type="ARBA" id="ARBA00023136"/>
    </source>
</evidence>
<protein>
    <recommendedName>
        <fullName evidence="11">Death domain-containing protein</fullName>
    </recommendedName>
</protein>
<dbReference type="GO" id="GO:0006836">
    <property type="term" value="P:neurotransmitter transport"/>
    <property type="evidence" value="ECO:0007669"/>
    <property type="project" value="UniProtKB-KW"/>
</dbReference>
<dbReference type="CDD" id="cd01670">
    <property type="entry name" value="Death"/>
    <property type="match status" value="1"/>
</dbReference>
<keyword evidence="5" id="KW-0532">Neurotransmitter transport</keyword>
<dbReference type="GO" id="GO:0015179">
    <property type="term" value="F:L-amino acid transmembrane transporter activity"/>
    <property type="evidence" value="ECO:0000318"/>
    <property type="project" value="GO_Central"/>
</dbReference>
<evidence type="ECO:0000256" key="6">
    <source>
        <dbReference type="ARBA" id="ARBA00022989"/>
    </source>
</evidence>
<keyword evidence="8" id="KW-0968">Cytoplasmic vesicle</keyword>
<feature type="transmembrane region" description="Helical" evidence="10">
    <location>
        <begin position="335"/>
        <end position="355"/>
    </location>
</feature>
<dbReference type="Pfam" id="PF01490">
    <property type="entry name" value="Aa_trans"/>
    <property type="match status" value="2"/>
</dbReference>
<dbReference type="InParanoid" id="A0A7M7N6K8"/>
<dbReference type="EnsemblMetazoa" id="XM_030976163">
    <property type="protein sequence ID" value="XP_030832023"/>
    <property type="gene ID" value="LOC755450"/>
</dbReference>
<evidence type="ECO:0000256" key="9">
    <source>
        <dbReference type="SAM" id="MobiDB-lite"/>
    </source>
</evidence>
<organism evidence="12 13">
    <name type="scientific">Strongylocentrotus purpuratus</name>
    <name type="common">Purple sea urchin</name>
    <dbReference type="NCBI Taxonomy" id="7668"/>
    <lineage>
        <taxon>Eukaryota</taxon>
        <taxon>Metazoa</taxon>
        <taxon>Echinodermata</taxon>
        <taxon>Eleutherozoa</taxon>
        <taxon>Echinozoa</taxon>
        <taxon>Echinoidea</taxon>
        <taxon>Euechinoidea</taxon>
        <taxon>Echinacea</taxon>
        <taxon>Camarodonta</taxon>
        <taxon>Echinidea</taxon>
        <taxon>Strongylocentrotidae</taxon>
        <taxon>Strongylocentrotus</taxon>
    </lineage>
</organism>
<dbReference type="InterPro" id="IPR013057">
    <property type="entry name" value="AA_transpt_TM"/>
</dbReference>
<dbReference type="PROSITE" id="PS50017">
    <property type="entry name" value="DEATH_DOMAIN"/>
    <property type="match status" value="1"/>
</dbReference>
<feature type="transmembrane region" description="Helical" evidence="10">
    <location>
        <begin position="419"/>
        <end position="441"/>
    </location>
</feature>
<dbReference type="InterPro" id="IPR011029">
    <property type="entry name" value="DEATH-like_dom_sf"/>
</dbReference>
<sequence length="574" mass="63732">MDNLRAVRSKLLTSLASTGLIRHPGNGEDIELCPKDQIVTRKYTNDLTSPDDTPDAETPSGSASHTLSNGSVLGESTESDHPRQIDEDSETGKSSALQACWNVSNCMQGIGILSLPYTVKEGGVAALVAIVVVLILGNYTSKILVYCKYDDDDDDDDDDNESPIIDTNRKAALASDRPTIVRETYADIADACFKHGGHVINVVQIIDMVAVAALYLQMSGALLVDTFPQAGLNRFTWTAITVVVLLPTVLFKNLTKISWLSLVALIALAVMYCSVVWYSFGRSIRWKMESIPLFSIEPVAISVAMIALNFGAQFLMPGVEGSMRKPSRFNMMLDYSYIATGFINVAYALFAFLTFEEDTQEFITYNMPRGPLQAAVSCLFVIKSILTYPLMIFLIVSSIDSMKLSILPRCYPDIDERCPPIWAIIFRVLLVGLSFLMAVAIPHFSLLMGVSGSLTAPWLDYIFPSVRGDQPNDWRKLCFRLGIDEPTVARAERENQTNLAEGIHKTLVQWRKGQLENEERAVLLEALISCGLRRLEDRLTRDENDNASPLSVQIVRLSGSDDLKRITEFLLFFY</sequence>
<feature type="compositionally biased region" description="Polar residues" evidence="9">
    <location>
        <begin position="59"/>
        <end position="76"/>
    </location>
</feature>
<name>A0A7M7N6K8_STRPU</name>
<keyword evidence="4 10" id="KW-0812">Transmembrane</keyword>
<dbReference type="PANTHER" id="PTHR22950">
    <property type="entry name" value="AMINO ACID TRANSPORTER"/>
    <property type="match status" value="1"/>
</dbReference>
<comment type="similarity">
    <text evidence="2">Belongs to the amino acid/polyamine transporter 2 family.</text>
</comment>
<dbReference type="Pfam" id="PF00531">
    <property type="entry name" value="Death"/>
    <property type="match status" value="1"/>
</dbReference>